<evidence type="ECO:0000259" key="3">
    <source>
        <dbReference type="PROSITE" id="PS51352"/>
    </source>
</evidence>
<dbReference type="RefSeq" id="WP_162656020.1">
    <property type="nucleotide sequence ID" value="NZ_LR593887.1"/>
</dbReference>
<dbReference type="EMBL" id="LR593887">
    <property type="protein sequence ID" value="VTR97128.1"/>
    <property type="molecule type" value="Genomic_DNA"/>
</dbReference>
<dbReference type="KEGG" id="tim:GMBLW1_31050"/>
<evidence type="ECO:0000256" key="1">
    <source>
        <dbReference type="ARBA" id="ARBA00022737"/>
    </source>
</evidence>
<reference evidence="4" key="1">
    <citation type="submission" date="2019-04" db="EMBL/GenBank/DDBJ databases">
        <authorList>
            <consortium name="Science for Life Laboratories"/>
        </authorList>
    </citation>
    <scope>NUCLEOTIDE SEQUENCE</scope>
    <source>
        <strain evidence="4">MBLW1</strain>
    </source>
</reference>
<keyword evidence="2" id="KW-1133">Transmembrane helix</keyword>
<evidence type="ECO:0000256" key="2">
    <source>
        <dbReference type="SAM" id="Phobius"/>
    </source>
</evidence>
<dbReference type="InterPro" id="IPR013766">
    <property type="entry name" value="Thioredoxin_domain"/>
</dbReference>
<dbReference type="PANTHER" id="PTHR46388:SF2">
    <property type="entry name" value="NHL REPEAT-CONTAINING PROTEIN 2"/>
    <property type="match status" value="1"/>
</dbReference>
<dbReference type="PANTHER" id="PTHR46388">
    <property type="entry name" value="NHL REPEAT-CONTAINING PROTEIN 2"/>
    <property type="match status" value="1"/>
</dbReference>
<evidence type="ECO:0000313" key="5">
    <source>
        <dbReference type="Proteomes" id="UP000464378"/>
    </source>
</evidence>
<protein>
    <recommendedName>
        <fullName evidence="3">Thioredoxin domain-containing protein</fullName>
    </recommendedName>
</protein>
<dbReference type="InterPro" id="IPR036249">
    <property type="entry name" value="Thioredoxin-like_sf"/>
</dbReference>
<dbReference type="Pfam" id="PF01436">
    <property type="entry name" value="NHL"/>
    <property type="match status" value="2"/>
</dbReference>
<dbReference type="Pfam" id="PF13905">
    <property type="entry name" value="Thioredoxin_8"/>
    <property type="match status" value="1"/>
</dbReference>
<dbReference type="InterPro" id="IPR045302">
    <property type="entry name" value="NHL2_NHL_rpt_dom"/>
</dbReference>
<dbReference type="Gene3D" id="3.40.30.10">
    <property type="entry name" value="Glutaredoxin"/>
    <property type="match status" value="1"/>
</dbReference>
<proteinExistence type="predicted"/>
<keyword evidence="2" id="KW-0812">Transmembrane</keyword>
<organism evidence="4">
    <name type="scientific">Tuwongella immobilis</name>
    <dbReference type="NCBI Taxonomy" id="692036"/>
    <lineage>
        <taxon>Bacteria</taxon>
        <taxon>Pseudomonadati</taxon>
        <taxon>Planctomycetota</taxon>
        <taxon>Planctomycetia</taxon>
        <taxon>Gemmatales</taxon>
        <taxon>Gemmataceae</taxon>
        <taxon>Tuwongella</taxon>
    </lineage>
</organism>
<feature type="domain" description="Thioredoxin" evidence="3">
    <location>
        <begin position="59"/>
        <end position="204"/>
    </location>
</feature>
<dbReference type="PROSITE" id="PS51352">
    <property type="entry name" value="THIOREDOXIN_2"/>
    <property type="match status" value="1"/>
</dbReference>
<dbReference type="InterPro" id="IPR001258">
    <property type="entry name" value="NHL_repeat"/>
</dbReference>
<evidence type="ECO:0000313" key="4">
    <source>
        <dbReference type="EMBL" id="VIP00855.1"/>
    </source>
</evidence>
<dbReference type="CDD" id="cd14951">
    <property type="entry name" value="NHL-2_like"/>
    <property type="match status" value="1"/>
</dbReference>
<name>A0A6C2YIF7_9BACT</name>
<dbReference type="CDD" id="cd03012">
    <property type="entry name" value="TlpA_like_DipZ_like"/>
    <property type="match status" value="1"/>
</dbReference>
<dbReference type="AlphaFoldDB" id="A0A6C2YIF7"/>
<dbReference type="EMBL" id="LR586016">
    <property type="protein sequence ID" value="VIP00855.1"/>
    <property type="molecule type" value="Genomic_DNA"/>
</dbReference>
<dbReference type="Gene3D" id="2.120.10.30">
    <property type="entry name" value="TolB, C-terminal domain"/>
    <property type="match status" value="3"/>
</dbReference>
<dbReference type="Proteomes" id="UP000464378">
    <property type="component" value="Chromosome"/>
</dbReference>
<dbReference type="InterPro" id="IPR012336">
    <property type="entry name" value="Thioredoxin-like_fold"/>
</dbReference>
<accession>A0A6C2YIF7</accession>
<dbReference type="InParanoid" id="A0A6C2YIF7"/>
<dbReference type="InterPro" id="IPR011042">
    <property type="entry name" value="6-blade_b-propeller_TolB-like"/>
</dbReference>
<gene>
    <name evidence="4" type="ORF">GMBLW1_31050</name>
</gene>
<dbReference type="SUPFAM" id="SSF52833">
    <property type="entry name" value="Thioredoxin-like"/>
    <property type="match status" value="1"/>
</dbReference>
<sequence length="551" mass="60156">MNPEPNPATPLKSRRSLLPILFSVGIFAGLLALFVVASQQMFPRNALAVAAQQEENGDEPQLKPAPELEGGIAWLNTSGPLTLKDLKGKIVVLDFWTYCCINCIHTLPDLAKLEKKYANQVVVIGVHSAKFDTEKDSGNIREAILRYEISHPVVNDAEMKIWNNYGVRSWPTLAVIDPEGNYLGQASGEGNLELLERVIDGQIKKHRAKKTLNEKPMRFDLIRFREKKDSPLFFPGKVLADEASKRLFIADSTNHRIVITDLDGNKQAIIGGNGPGLKDGSFAEAQFEDPQGMALKGDTLYIADRRNHCIRAADLVKGTVTRIAGTGEQNRDRLLGGEGKSVGLNSPWDLLVKGDTLFIAMAGHHQIWTMDLAKGTVQNYAGDGRENIKDGPLYASRFAQPSGLTTDGTNLYVADCEVSAIRKLPMDGKGRVETLIGQGLFEFGDIDGVGDDARLQHALAVAYHDGLIYVADTYNSKLKTIDPKTRTLATFIKSEGKDPAFNEPAGLSYAAGKLYVADTNAHRIRVVDLKTKAVSTLALKGVSLPVEPKAE</sequence>
<dbReference type="SUPFAM" id="SSF63825">
    <property type="entry name" value="YWTD domain"/>
    <property type="match status" value="1"/>
</dbReference>
<keyword evidence="2" id="KW-0472">Membrane</keyword>
<keyword evidence="1" id="KW-0677">Repeat</keyword>
<keyword evidence="5" id="KW-1185">Reference proteome</keyword>
<feature type="transmembrane region" description="Helical" evidence="2">
    <location>
        <begin position="20"/>
        <end position="37"/>
    </location>
</feature>